<dbReference type="AlphaFoldDB" id="A0AAN9TTT3"/>
<keyword evidence="2" id="KW-1185">Reference proteome</keyword>
<dbReference type="Proteomes" id="UP001367676">
    <property type="component" value="Unassembled WGS sequence"/>
</dbReference>
<dbReference type="Pfam" id="PF16984">
    <property type="entry name" value="Grp7_allergen"/>
    <property type="match status" value="1"/>
</dbReference>
<evidence type="ECO:0000313" key="1">
    <source>
        <dbReference type="EMBL" id="KAK7604048.1"/>
    </source>
</evidence>
<evidence type="ECO:0000313" key="2">
    <source>
        <dbReference type="Proteomes" id="UP001367676"/>
    </source>
</evidence>
<sequence>MDMSTVQAGNAKNKFAVEESGVTKLVDRVLDFLLHKIQKQNQPMPIEDTVIEFSKTFLCLPIKGEIEIRNVRLWGIDTITRPDDVDFEYDDPVAVIKSDFVVSNLQV</sequence>
<reference evidence="1 2" key="1">
    <citation type="submission" date="2024-03" db="EMBL/GenBank/DDBJ databases">
        <title>Adaptation during the transition from Ophiocordyceps entomopathogen to insect associate is accompanied by gene loss and intensified selection.</title>
        <authorList>
            <person name="Ward C.M."/>
            <person name="Onetto C.A."/>
            <person name="Borneman A.R."/>
        </authorList>
    </citation>
    <scope>NUCLEOTIDE SEQUENCE [LARGE SCALE GENOMIC DNA]</scope>
    <source>
        <strain evidence="1">AWRI1</strain>
        <tissue evidence="1">Single Adult Female</tissue>
    </source>
</reference>
<name>A0AAN9TTT3_9HEMI</name>
<comment type="caution">
    <text evidence="1">The sequence shown here is derived from an EMBL/GenBank/DDBJ whole genome shotgun (WGS) entry which is preliminary data.</text>
</comment>
<organism evidence="1 2">
    <name type="scientific">Parthenolecanium corni</name>
    <dbReference type="NCBI Taxonomy" id="536013"/>
    <lineage>
        <taxon>Eukaryota</taxon>
        <taxon>Metazoa</taxon>
        <taxon>Ecdysozoa</taxon>
        <taxon>Arthropoda</taxon>
        <taxon>Hexapoda</taxon>
        <taxon>Insecta</taxon>
        <taxon>Pterygota</taxon>
        <taxon>Neoptera</taxon>
        <taxon>Paraneoptera</taxon>
        <taxon>Hemiptera</taxon>
        <taxon>Sternorrhyncha</taxon>
        <taxon>Coccoidea</taxon>
        <taxon>Coccidae</taxon>
        <taxon>Parthenolecanium</taxon>
    </lineage>
</organism>
<accession>A0AAN9TTT3</accession>
<dbReference type="Gene3D" id="3.15.10.50">
    <property type="match status" value="1"/>
</dbReference>
<dbReference type="InterPro" id="IPR038602">
    <property type="entry name" value="Mite_allergen_7_sf"/>
</dbReference>
<proteinExistence type="predicted"/>
<protein>
    <submittedName>
        <fullName evidence="1">Uncharacterized protein</fullName>
    </submittedName>
</protein>
<dbReference type="EMBL" id="JBBCAQ010000004">
    <property type="protein sequence ID" value="KAK7604048.1"/>
    <property type="molecule type" value="Genomic_DNA"/>
</dbReference>
<dbReference type="InterPro" id="IPR020234">
    <property type="entry name" value="Mite_allergen_group-7"/>
</dbReference>
<gene>
    <name evidence="1" type="ORF">V9T40_004321</name>
</gene>